<comment type="caution">
    <text evidence="2">The sequence shown here is derived from an EMBL/GenBank/DDBJ whole genome shotgun (WGS) entry which is preliminary data.</text>
</comment>
<dbReference type="EMBL" id="JBHSPH010000002">
    <property type="protein sequence ID" value="MFC5862810.1"/>
    <property type="molecule type" value="Genomic_DNA"/>
</dbReference>
<feature type="transmembrane region" description="Helical" evidence="1">
    <location>
        <begin position="52"/>
        <end position="72"/>
    </location>
</feature>
<reference evidence="3" key="1">
    <citation type="journal article" date="2019" name="Int. J. Syst. Evol. Microbiol.">
        <title>The Global Catalogue of Microorganisms (GCM) 10K type strain sequencing project: providing services to taxonomists for standard genome sequencing and annotation.</title>
        <authorList>
            <consortium name="The Broad Institute Genomics Platform"/>
            <consortium name="The Broad Institute Genome Sequencing Center for Infectious Disease"/>
            <person name="Wu L."/>
            <person name="Ma J."/>
        </authorList>
    </citation>
    <scope>NUCLEOTIDE SEQUENCE [LARGE SCALE GENOMIC DNA]</scope>
    <source>
        <strain evidence="3">JCM 4087</strain>
    </source>
</reference>
<proteinExistence type="predicted"/>
<keyword evidence="1" id="KW-1133">Transmembrane helix</keyword>
<protein>
    <recommendedName>
        <fullName evidence="4">DUF3619 family protein</fullName>
    </recommendedName>
</protein>
<name>A0ABW1EHV5_9BACT</name>
<evidence type="ECO:0000256" key="1">
    <source>
        <dbReference type="SAM" id="Phobius"/>
    </source>
</evidence>
<evidence type="ECO:0008006" key="4">
    <source>
        <dbReference type="Google" id="ProtNLM"/>
    </source>
</evidence>
<evidence type="ECO:0000313" key="3">
    <source>
        <dbReference type="Proteomes" id="UP001596091"/>
    </source>
</evidence>
<keyword evidence="1" id="KW-0472">Membrane</keyword>
<gene>
    <name evidence="2" type="ORF">ACFPT7_10950</name>
</gene>
<keyword evidence="3" id="KW-1185">Reference proteome</keyword>
<organism evidence="2 3">
    <name type="scientific">Acidicapsa dinghuensis</name>
    <dbReference type="NCBI Taxonomy" id="2218256"/>
    <lineage>
        <taxon>Bacteria</taxon>
        <taxon>Pseudomonadati</taxon>
        <taxon>Acidobacteriota</taxon>
        <taxon>Terriglobia</taxon>
        <taxon>Terriglobales</taxon>
        <taxon>Acidobacteriaceae</taxon>
        <taxon>Acidicapsa</taxon>
    </lineage>
</organism>
<accession>A0ABW1EHV5</accession>
<dbReference type="RefSeq" id="WP_263336725.1">
    <property type="nucleotide sequence ID" value="NZ_JAGSYH010000003.1"/>
</dbReference>
<evidence type="ECO:0000313" key="2">
    <source>
        <dbReference type="EMBL" id="MFC5862810.1"/>
    </source>
</evidence>
<keyword evidence="1" id="KW-0812">Transmembrane</keyword>
<sequence length="121" mass="13860">MDHENEQELAEFEQRLRMAMQRREAPMGLKARVLAESRARRQHRFAEGGGWMLQRIAASAVLAAIASGIVVYHQMEVRSVERQKGEEAKAQVMLALRITNRALDRINDRINDKSSSSEENR</sequence>
<dbReference type="Proteomes" id="UP001596091">
    <property type="component" value="Unassembled WGS sequence"/>
</dbReference>